<dbReference type="InterPro" id="IPR000151">
    <property type="entry name" value="Ciliary_neurotrophic_fac_CNTF"/>
</dbReference>
<evidence type="ECO:0000256" key="10">
    <source>
        <dbReference type="ARBA" id="ARBA00022902"/>
    </source>
</evidence>
<dbReference type="Gene3D" id="1.20.1250.10">
    <property type="match status" value="1"/>
</dbReference>
<dbReference type="GO" id="GO:0005737">
    <property type="term" value="C:cytoplasm"/>
    <property type="evidence" value="ECO:0007669"/>
    <property type="project" value="UniProtKB-SubCell"/>
</dbReference>
<dbReference type="PANTHER" id="PTHR15196:SF0">
    <property type="entry name" value="CILIARY NEUROTROPHIC FACTOR"/>
    <property type="match status" value="1"/>
</dbReference>
<dbReference type="InterPro" id="IPR001581">
    <property type="entry name" value="Leukemia_IF/oncostatin"/>
</dbReference>
<organism evidence="14 15">
    <name type="scientific">Scleropages formosus</name>
    <name type="common">Asian bonytongue</name>
    <name type="synonym">Osteoglossum formosum</name>
    <dbReference type="NCBI Taxonomy" id="113540"/>
    <lineage>
        <taxon>Eukaryota</taxon>
        <taxon>Metazoa</taxon>
        <taxon>Chordata</taxon>
        <taxon>Craniata</taxon>
        <taxon>Vertebrata</taxon>
        <taxon>Euteleostomi</taxon>
        <taxon>Actinopterygii</taxon>
        <taxon>Neopterygii</taxon>
        <taxon>Teleostei</taxon>
        <taxon>Osteoglossocephala</taxon>
        <taxon>Osteoglossomorpha</taxon>
        <taxon>Osteoglossiformes</taxon>
        <taxon>Osteoglossidae</taxon>
        <taxon>Scleropages</taxon>
    </lineage>
</organism>
<dbReference type="Pfam" id="PF01291">
    <property type="entry name" value="LIF_OSM"/>
    <property type="match status" value="1"/>
</dbReference>
<dbReference type="AlphaFoldDB" id="A0A8C9UAS9"/>
<keyword evidence="11" id="KW-0339">Growth factor</keyword>
<protein>
    <recommendedName>
        <fullName evidence="4">Ciliary neurotrophic factor</fullName>
    </recommendedName>
</protein>
<evidence type="ECO:0000256" key="3">
    <source>
        <dbReference type="ARBA" id="ARBA00007988"/>
    </source>
</evidence>
<keyword evidence="6" id="KW-0963">Cytoplasm</keyword>
<evidence type="ECO:0000256" key="5">
    <source>
        <dbReference type="ARBA" id="ARBA00022473"/>
    </source>
</evidence>
<dbReference type="OrthoDB" id="9943465at2759"/>
<evidence type="ECO:0000256" key="4">
    <source>
        <dbReference type="ARBA" id="ARBA00015150"/>
    </source>
</evidence>
<reference evidence="14" key="3">
    <citation type="submission" date="2025-09" db="UniProtKB">
        <authorList>
            <consortium name="Ensembl"/>
        </authorList>
    </citation>
    <scope>IDENTIFICATION</scope>
</reference>
<reference evidence="14" key="2">
    <citation type="submission" date="2025-08" db="UniProtKB">
        <authorList>
            <consortium name="Ensembl"/>
        </authorList>
    </citation>
    <scope>IDENTIFICATION</scope>
</reference>
<dbReference type="GO" id="GO:0070120">
    <property type="term" value="P:ciliary neurotrophic factor-mediated signaling pathway"/>
    <property type="evidence" value="ECO:0007669"/>
    <property type="project" value="InterPro"/>
</dbReference>
<evidence type="ECO:0000256" key="12">
    <source>
        <dbReference type="ARBA" id="ARBA00025427"/>
    </source>
</evidence>
<evidence type="ECO:0000256" key="1">
    <source>
        <dbReference type="ARBA" id="ARBA00004496"/>
    </source>
</evidence>
<name>A0A8C9UAS9_SCLFO</name>
<keyword evidence="5" id="KW-0217">Developmental protein</keyword>
<evidence type="ECO:0000313" key="15">
    <source>
        <dbReference type="Proteomes" id="UP000694397"/>
    </source>
</evidence>
<keyword evidence="7" id="KW-0202">Cytokine</keyword>
<evidence type="ECO:0000256" key="8">
    <source>
        <dbReference type="ARBA" id="ARBA00022525"/>
    </source>
</evidence>
<keyword evidence="10" id="KW-0524">Neurogenesis</keyword>
<dbReference type="PANTHER" id="PTHR15196">
    <property type="entry name" value="CILIARY NEUROTROPHIC FACTOR"/>
    <property type="match status" value="1"/>
</dbReference>
<dbReference type="GO" id="GO:0008083">
    <property type="term" value="F:growth factor activity"/>
    <property type="evidence" value="ECO:0007669"/>
    <property type="project" value="UniProtKB-KW"/>
</dbReference>
<dbReference type="GO" id="GO:0005127">
    <property type="term" value="F:ciliary neurotrophic factor receptor binding"/>
    <property type="evidence" value="ECO:0007669"/>
    <property type="project" value="InterPro"/>
</dbReference>
<evidence type="ECO:0000256" key="2">
    <source>
        <dbReference type="ARBA" id="ARBA00004613"/>
    </source>
</evidence>
<evidence type="ECO:0000256" key="13">
    <source>
        <dbReference type="SAM" id="SignalP"/>
    </source>
</evidence>
<dbReference type="GO" id="GO:0007399">
    <property type="term" value="P:nervous system development"/>
    <property type="evidence" value="ECO:0007669"/>
    <property type="project" value="UniProtKB-KW"/>
</dbReference>
<comment type="subcellular location">
    <subcellularLocation>
        <location evidence="1">Cytoplasm</location>
    </subcellularLocation>
    <subcellularLocation>
        <location evidence="2">Secreted</location>
    </subcellularLocation>
</comment>
<dbReference type="SUPFAM" id="SSF47266">
    <property type="entry name" value="4-helical cytokines"/>
    <property type="match status" value="1"/>
</dbReference>
<comment type="function">
    <text evidence="12">CNTF is a survival factor for various neuronal cell types. Seems to prevent the degeneration of motor axons after axotomy.</text>
</comment>
<dbReference type="InterPro" id="IPR009079">
    <property type="entry name" value="4_helix_cytokine-like_core"/>
</dbReference>
<dbReference type="GeneTree" id="ENSGT00420000029890"/>
<evidence type="ECO:0000256" key="11">
    <source>
        <dbReference type="ARBA" id="ARBA00023030"/>
    </source>
</evidence>
<dbReference type="SMART" id="SM00080">
    <property type="entry name" value="LIF_OSM"/>
    <property type="match status" value="1"/>
</dbReference>
<keyword evidence="8" id="KW-0964">Secreted</keyword>
<reference evidence="14 15" key="1">
    <citation type="submission" date="2019-04" db="EMBL/GenBank/DDBJ databases">
        <authorList>
            <consortium name="Wellcome Sanger Institute Data Sharing"/>
        </authorList>
    </citation>
    <scope>NUCLEOTIDE SEQUENCE [LARGE SCALE GENOMIC DNA]</scope>
</reference>
<evidence type="ECO:0000313" key="14">
    <source>
        <dbReference type="Ensembl" id="ENSSFOP00015060297.1"/>
    </source>
</evidence>
<dbReference type="GO" id="GO:0005125">
    <property type="term" value="F:cytokine activity"/>
    <property type="evidence" value="ECO:0007669"/>
    <property type="project" value="UniProtKB-KW"/>
</dbReference>
<dbReference type="Ensembl" id="ENSSFOT00015069405.1">
    <property type="protein sequence ID" value="ENSSFOP00015060297.1"/>
    <property type="gene ID" value="ENSSFOG00015026889.1"/>
</dbReference>
<dbReference type="GO" id="GO:0005615">
    <property type="term" value="C:extracellular space"/>
    <property type="evidence" value="ECO:0007669"/>
    <property type="project" value="UniProtKB-KW"/>
</dbReference>
<keyword evidence="15" id="KW-1185">Reference proteome</keyword>
<dbReference type="Proteomes" id="UP000694397">
    <property type="component" value="Chromosome 6"/>
</dbReference>
<dbReference type="GO" id="GO:0043524">
    <property type="term" value="P:negative regulation of neuron apoptotic process"/>
    <property type="evidence" value="ECO:0007669"/>
    <property type="project" value="InterPro"/>
</dbReference>
<keyword evidence="13" id="KW-0732">Signal</keyword>
<evidence type="ECO:0000256" key="7">
    <source>
        <dbReference type="ARBA" id="ARBA00022514"/>
    </source>
</evidence>
<evidence type="ECO:0000256" key="9">
    <source>
        <dbReference type="ARBA" id="ARBA00022782"/>
    </source>
</evidence>
<sequence>MSKTASVTTKTVFSTAFLFVLMTITFETSRAATSCSNRGHVVKQTANLARHLKEKTQELQKLYIASQGDFHESFCQSRVNNLPDTTIAGNTPWEKLQSLYTTLNVFYRHLGTVKEQQEQLQEPSNPLLHKLGDAQAHTSNLAGNVQEILQCLEPNEPVSEPSGGPTRAPARNIFQQKVYGCAVLIRYREFLGQLNHLCAVCRTH</sequence>
<evidence type="ECO:0000256" key="6">
    <source>
        <dbReference type="ARBA" id="ARBA00022490"/>
    </source>
</evidence>
<accession>A0A8C9UAS9</accession>
<dbReference type="GO" id="GO:0006955">
    <property type="term" value="P:immune response"/>
    <property type="evidence" value="ECO:0007669"/>
    <property type="project" value="InterPro"/>
</dbReference>
<keyword evidence="9" id="KW-0221">Differentiation</keyword>
<comment type="similarity">
    <text evidence="3">Belongs to the CNTF family.</text>
</comment>
<dbReference type="GO" id="GO:0030154">
    <property type="term" value="P:cell differentiation"/>
    <property type="evidence" value="ECO:0007669"/>
    <property type="project" value="UniProtKB-KW"/>
</dbReference>
<proteinExistence type="inferred from homology"/>
<feature type="signal peptide" evidence="13">
    <location>
        <begin position="1"/>
        <end position="31"/>
    </location>
</feature>
<feature type="chain" id="PRO_5034184774" description="Ciliary neurotrophic factor" evidence="13">
    <location>
        <begin position="32"/>
        <end position="204"/>
    </location>
</feature>